<dbReference type="InterPro" id="IPR036046">
    <property type="entry name" value="Acylphosphatase-like_dom_sf"/>
</dbReference>
<evidence type="ECO:0000256" key="2">
    <source>
        <dbReference type="ARBA" id="ARBA00012150"/>
    </source>
</evidence>
<dbReference type="PANTHER" id="PTHR47268:SF4">
    <property type="entry name" value="ACYLPHOSPHATASE"/>
    <property type="match status" value="1"/>
</dbReference>
<accession>A0ABQ6H5V5</accession>
<dbReference type="PROSITE" id="PS00150">
    <property type="entry name" value="ACYLPHOSPHATASE_1"/>
    <property type="match status" value="1"/>
</dbReference>
<evidence type="ECO:0000313" key="10">
    <source>
        <dbReference type="Proteomes" id="UP001157133"/>
    </source>
</evidence>
<dbReference type="NCBIfam" id="NF011000">
    <property type="entry name" value="PRK14426.1"/>
    <property type="match status" value="1"/>
</dbReference>
<dbReference type="RefSeq" id="WP_284207566.1">
    <property type="nucleotide sequence ID" value="NZ_BSSU01000008.1"/>
</dbReference>
<dbReference type="EC" id="3.6.1.7" evidence="2 5"/>
<evidence type="ECO:0000256" key="1">
    <source>
        <dbReference type="ARBA" id="ARBA00005614"/>
    </source>
</evidence>
<evidence type="ECO:0000259" key="8">
    <source>
        <dbReference type="PROSITE" id="PS51160"/>
    </source>
</evidence>
<dbReference type="InterPro" id="IPR020456">
    <property type="entry name" value="Acylphosphatase"/>
</dbReference>
<dbReference type="SUPFAM" id="SSF54975">
    <property type="entry name" value="Acylphosphatase/BLUF domain-like"/>
    <property type="match status" value="1"/>
</dbReference>
<evidence type="ECO:0000256" key="5">
    <source>
        <dbReference type="PROSITE-ProRule" id="PRU00520"/>
    </source>
</evidence>
<dbReference type="Gene3D" id="3.30.70.100">
    <property type="match status" value="1"/>
</dbReference>
<sequence>MRVCCKAKVTGKVQGVYFRASTQEQAIDLSLSGYVKNMSDGSVEVLACGDKNDVEQLTQWLMKGSEYAEVENVEVKEVEWQDFNHFSIG</sequence>
<reference evidence="9 10" key="1">
    <citation type="submission" date="2023-03" db="EMBL/GenBank/DDBJ databases">
        <title>Draft genome sequence of Thalassotalea eurytherma JCM 18482T.</title>
        <authorList>
            <person name="Sawabe T."/>
        </authorList>
    </citation>
    <scope>NUCLEOTIDE SEQUENCE [LARGE SCALE GENOMIC DNA]</scope>
    <source>
        <strain evidence="9 10">JCM 18482</strain>
    </source>
</reference>
<feature type="domain" description="Acylphosphatase-like" evidence="8">
    <location>
        <begin position="4"/>
        <end position="89"/>
    </location>
</feature>
<dbReference type="PROSITE" id="PS00151">
    <property type="entry name" value="ACYLPHOSPHATASE_2"/>
    <property type="match status" value="1"/>
</dbReference>
<organism evidence="9 10">
    <name type="scientific">Thalassotalea eurytherma</name>
    <dbReference type="NCBI Taxonomy" id="1144278"/>
    <lineage>
        <taxon>Bacteria</taxon>
        <taxon>Pseudomonadati</taxon>
        <taxon>Pseudomonadota</taxon>
        <taxon>Gammaproteobacteria</taxon>
        <taxon>Alteromonadales</taxon>
        <taxon>Colwelliaceae</taxon>
        <taxon>Thalassotalea</taxon>
    </lineage>
</organism>
<keyword evidence="10" id="KW-1185">Reference proteome</keyword>
<comment type="caution">
    <text evidence="9">The sequence shown here is derived from an EMBL/GenBank/DDBJ whole genome shotgun (WGS) entry which is preliminary data.</text>
</comment>
<name>A0ABQ6H5V5_9GAMM</name>
<evidence type="ECO:0000256" key="7">
    <source>
        <dbReference type="RuleBase" id="RU004168"/>
    </source>
</evidence>
<protein>
    <recommendedName>
        <fullName evidence="3 5">Acylphosphatase</fullName>
        <ecNumber evidence="2 5">3.6.1.7</ecNumber>
    </recommendedName>
</protein>
<dbReference type="Proteomes" id="UP001157133">
    <property type="component" value="Unassembled WGS sequence"/>
</dbReference>
<comment type="similarity">
    <text evidence="1 7">Belongs to the acylphosphatase family.</text>
</comment>
<feature type="active site" evidence="5">
    <location>
        <position position="19"/>
    </location>
</feature>
<gene>
    <name evidence="9" type="primary">acyP</name>
    <name evidence="9" type="ORF">theurythT_16540</name>
</gene>
<dbReference type="NCBIfam" id="NF011022">
    <property type="entry name" value="PRK14451.1"/>
    <property type="match status" value="1"/>
</dbReference>
<feature type="active site" evidence="5">
    <location>
        <position position="37"/>
    </location>
</feature>
<dbReference type="Pfam" id="PF00708">
    <property type="entry name" value="Acylphosphatase"/>
    <property type="match status" value="1"/>
</dbReference>
<evidence type="ECO:0000256" key="6">
    <source>
        <dbReference type="RuleBase" id="RU000553"/>
    </source>
</evidence>
<comment type="catalytic activity">
    <reaction evidence="4 5 6">
        <text>an acyl phosphate + H2O = a carboxylate + phosphate + H(+)</text>
        <dbReference type="Rhea" id="RHEA:14965"/>
        <dbReference type="ChEBI" id="CHEBI:15377"/>
        <dbReference type="ChEBI" id="CHEBI:15378"/>
        <dbReference type="ChEBI" id="CHEBI:29067"/>
        <dbReference type="ChEBI" id="CHEBI:43474"/>
        <dbReference type="ChEBI" id="CHEBI:59918"/>
        <dbReference type="EC" id="3.6.1.7"/>
    </reaction>
</comment>
<keyword evidence="5 6" id="KW-0378">Hydrolase</keyword>
<dbReference type="InterPro" id="IPR017968">
    <property type="entry name" value="Acylphosphatase_CS"/>
</dbReference>
<dbReference type="PANTHER" id="PTHR47268">
    <property type="entry name" value="ACYLPHOSPHATASE"/>
    <property type="match status" value="1"/>
</dbReference>
<evidence type="ECO:0000256" key="3">
    <source>
        <dbReference type="ARBA" id="ARBA00015991"/>
    </source>
</evidence>
<evidence type="ECO:0000313" key="9">
    <source>
        <dbReference type="EMBL" id="GLX82202.1"/>
    </source>
</evidence>
<dbReference type="EMBL" id="BSSU01000008">
    <property type="protein sequence ID" value="GLX82202.1"/>
    <property type="molecule type" value="Genomic_DNA"/>
</dbReference>
<dbReference type="InterPro" id="IPR001792">
    <property type="entry name" value="Acylphosphatase-like_dom"/>
</dbReference>
<dbReference type="PROSITE" id="PS51160">
    <property type="entry name" value="ACYLPHOSPHATASE_3"/>
    <property type="match status" value="1"/>
</dbReference>
<proteinExistence type="inferred from homology"/>
<evidence type="ECO:0000256" key="4">
    <source>
        <dbReference type="ARBA" id="ARBA00047645"/>
    </source>
</evidence>